<proteinExistence type="predicted"/>
<feature type="compositionally biased region" description="Basic and acidic residues" evidence="2">
    <location>
        <begin position="111"/>
        <end position="128"/>
    </location>
</feature>
<feature type="region of interest" description="Disordered" evidence="2">
    <location>
        <begin position="111"/>
        <end position="134"/>
    </location>
</feature>
<comment type="caution">
    <text evidence="4">The sequence shown here is derived from an EMBL/GenBank/DDBJ whole genome shotgun (WGS) entry which is preliminary data.</text>
</comment>
<dbReference type="PANTHER" id="PTHR46558">
    <property type="entry name" value="TRACRIPTIONAL REGULATORY PROTEIN-RELATED-RELATED"/>
    <property type="match status" value="1"/>
</dbReference>
<dbReference type="CDD" id="cd00093">
    <property type="entry name" value="HTH_XRE"/>
    <property type="match status" value="1"/>
</dbReference>
<dbReference type="SMART" id="SM00530">
    <property type="entry name" value="HTH_XRE"/>
    <property type="match status" value="1"/>
</dbReference>
<dbReference type="PANTHER" id="PTHR46558:SF11">
    <property type="entry name" value="HTH-TYPE TRANSCRIPTIONAL REGULATOR XRE"/>
    <property type="match status" value="1"/>
</dbReference>
<dbReference type="Proteomes" id="UP000639396">
    <property type="component" value="Unassembled WGS sequence"/>
</dbReference>
<feature type="domain" description="HTH cro/C1-type" evidence="3">
    <location>
        <begin position="7"/>
        <end position="61"/>
    </location>
</feature>
<evidence type="ECO:0000313" key="5">
    <source>
        <dbReference type="Proteomes" id="UP000639396"/>
    </source>
</evidence>
<name>A0A927GYV4_9BACL</name>
<keyword evidence="5" id="KW-1185">Reference proteome</keyword>
<sequence>MTFGARLKSARNSKRLTQQQVADSLGLNFTTISKYENDKSQPDNEILHQMSILYNVSIDWLLTGETGGGSAFGPGKAKVYFDGEVEELTEEEAQHVRDSLEMFRLLKEKRAKYDSSRKPDGGHTHDDRADDEND</sequence>
<reference evidence="4" key="1">
    <citation type="submission" date="2020-09" db="EMBL/GenBank/DDBJ databases">
        <title>A novel bacterium of genus Paenibacillus, isolated from South China Sea.</title>
        <authorList>
            <person name="Huang H."/>
            <person name="Mo K."/>
            <person name="Hu Y."/>
        </authorList>
    </citation>
    <scope>NUCLEOTIDE SEQUENCE</scope>
    <source>
        <strain evidence="4">IB182363</strain>
    </source>
</reference>
<evidence type="ECO:0000256" key="1">
    <source>
        <dbReference type="ARBA" id="ARBA00023125"/>
    </source>
</evidence>
<accession>A0A927GYV4</accession>
<dbReference type="AlphaFoldDB" id="A0A927GYV4"/>
<keyword evidence="1" id="KW-0238">DNA-binding</keyword>
<dbReference type="InterPro" id="IPR010982">
    <property type="entry name" value="Lambda_DNA-bd_dom_sf"/>
</dbReference>
<dbReference type="RefSeq" id="WP_190924318.1">
    <property type="nucleotide sequence ID" value="NZ_JACXJA010000003.1"/>
</dbReference>
<protein>
    <submittedName>
        <fullName evidence="4">Helix-turn-helix transcriptional regulator</fullName>
    </submittedName>
</protein>
<organism evidence="4 5">
    <name type="scientific">Paenibacillus oceani</name>
    <dbReference type="NCBI Taxonomy" id="2772510"/>
    <lineage>
        <taxon>Bacteria</taxon>
        <taxon>Bacillati</taxon>
        <taxon>Bacillota</taxon>
        <taxon>Bacilli</taxon>
        <taxon>Bacillales</taxon>
        <taxon>Paenibacillaceae</taxon>
        <taxon>Paenibacillus</taxon>
    </lineage>
</organism>
<gene>
    <name evidence="4" type="ORF">IDH45_02420</name>
</gene>
<evidence type="ECO:0000313" key="4">
    <source>
        <dbReference type="EMBL" id="MBD2860839.1"/>
    </source>
</evidence>
<dbReference type="Gene3D" id="1.10.260.40">
    <property type="entry name" value="lambda repressor-like DNA-binding domains"/>
    <property type="match status" value="1"/>
</dbReference>
<evidence type="ECO:0000256" key="2">
    <source>
        <dbReference type="SAM" id="MobiDB-lite"/>
    </source>
</evidence>
<dbReference type="InterPro" id="IPR001387">
    <property type="entry name" value="Cro/C1-type_HTH"/>
</dbReference>
<dbReference type="SUPFAM" id="SSF47413">
    <property type="entry name" value="lambda repressor-like DNA-binding domains"/>
    <property type="match status" value="1"/>
</dbReference>
<dbReference type="EMBL" id="JACXJA010000003">
    <property type="protein sequence ID" value="MBD2860839.1"/>
    <property type="molecule type" value="Genomic_DNA"/>
</dbReference>
<dbReference type="Pfam" id="PF01381">
    <property type="entry name" value="HTH_3"/>
    <property type="match status" value="1"/>
</dbReference>
<dbReference type="PROSITE" id="PS50943">
    <property type="entry name" value="HTH_CROC1"/>
    <property type="match status" value="1"/>
</dbReference>
<dbReference type="GO" id="GO:0003677">
    <property type="term" value="F:DNA binding"/>
    <property type="evidence" value="ECO:0007669"/>
    <property type="project" value="UniProtKB-KW"/>
</dbReference>
<evidence type="ECO:0000259" key="3">
    <source>
        <dbReference type="PROSITE" id="PS50943"/>
    </source>
</evidence>